<dbReference type="AlphaFoldDB" id="A0A699HK96"/>
<gene>
    <name evidence="2" type="ORF">Tci_404404</name>
</gene>
<feature type="region of interest" description="Disordered" evidence="1">
    <location>
        <begin position="168"/>
        <end position="188"/>
    </location>
</feature>
<reference evidence="2" key="1">
    <citation type="journal article" date="2019" name="Sci. Rep.">
        <title>Draft genome of Tanacetum cinerariifolium, the natural source of mosquito coil.</title>
        <authorList>
            <person name="Yamashiro T."/>
            <person name="Shiraishi A."/>
            <person name="Satake H."/>
            <person name="Nakayama K."/>
        </authorList>
    </citation>
    <scope>NUCLEOTIDE SEQUENCE</scope>
</reference>
<feature type="compositionally biased region" description="Basic and acidic residues" evidence="1">
    <location>
        <begin position="171"/>
        <end position="188"/>
    </location>
</feature>
<evidence type="ECO:0000313" key="2">
    <source>
        <dbReference type="EMBL" id="GEY32430.1"/>
    </source>
</evidence>
<evidence type="ECO:0000256" key="1">
    <source>
        <dbReference type="SAM" id="MobiDB-lite"/>
    </source>
</evidence>
<comment type="caution">
    <text evidence="2">The sequence shown here is derived from an EMBL/GenBank/DDBJ whole genome shotgun (WGS) entry which is preliminary data.</text>
</comment>
<name>A0A699HK96_TANCI</name>
<sequence>MVLYLEKTKTTQALDITSLKMRVKKLEKKQRSRTHKLKRLYEVGLTARVEFSEDEQSLGKDTSKQERKIDDIDQDDDITLFNDQDDAKMFDVNDLHGEDVFVKKEVADKEVNAAGEVNAASIATTDGAAATITAEEITLAQALVEIKKKKPKAKRILLQEPNFRTDFVEGSSKRAGEELTQESAKKQKVEDDKEIAELKQLMEIIPGEEEVAVDAISLTVKSPRIVD</sequence>
<dbReference type="EMBL" id="BKCJ010169160">
    <property type="protein sequence ID" value="GEY32430.1"/>
    <property type="molecule type" value="Genomic_DNA"/>
</dbReference>
<accession>A0A699HK96</accession>
<protein>
    <submittedName>
        <fullName evidence="2">Uncharacterized protein</fullName>
    </submittedName>
</protein>
<organism evidence="2">
    <name type="scientific">Tanacetum cinerariifolium</name>
    <name type="common">Dalmatian daisy</name>
    <name type="synonym">Chrysanthemum cinerariifolium</name>
    <dbReference type="NCBI Taxonomy" id="118510"/>
    <lineage>
        <taxon>Eukaryota</taxon>
        <taxon>Viridiplantae</taxon>
        <taxon>Streptophyta</taxon>
        <taxon>Embryophyta</taxon>
        <taxon>Tracheophyta</taxon>
        <taxon>Spermatophyta</taxon>
        <taxon>Magnoliopsida</taxon>
        <taxon>eudicotyledons</taxon>
        <taxon>Gunneridae</taxon>
        <taxon>Pentapetalae</taxon>
        <taxon>asterids</taxon>
        <taxon>campanulids</taxon>
        <taxon>Asterales</taxon>
        <taxon>Asteraceae</taxon>
        <taxon>Asteroideae</taxon>
        <taxon>Anthemideae</taxon>
        <taxon>Anthemidinae</taxon>
        <taxon>Tanacetum</taxon>
    </lineage>
</organism>
<proteinExistence type="predicted"/>